<dbReference type="AlphaFoldDB" id="C9ZM17"/>
<dbReference type="EMBL" id="FN554967">
    <property type="protein sequence ID" value="CBH10442.1"/>
    <property type="molecule type" value="Genomic_DNA"/>
</dbReference>
<dbReference type="Proteomes" id="UP000002316">
    <property type="component" value="Chromosome 4"/>
</dbReference>
<feature type="transmembrane region" description="Helical" evidence="1">
    <location>
        <begin position="32"/>
        <end position="50"/>
    </location>
</feature>
<evidence type="ECO:0000313" key="3">
    <source>
        <dbReference type="Proteomes" id="UP000002316"/>
    </source>
</evidence>
<sequence length="101" mass="10871">MKGICGLTPFVRGAKCDVCTTCVLTHCIPTSLLFILYLSITNALFVLFSYSACEVIRSLCPCGNGYEIVCTGKILLRSVVTYQSPRVLREAKKGSGGKSKG</sequence>
<keyword evidence="1" id="KW-0812">Transmembrane</keyword>
<dbReference type="RefSeq" id="XP_011772732.1">
    <property type="nucleotide sequence ID" value="XM_011774430.1"/>
</dbReference>
<name>C9ZM17_TRYB9</name>
<gene>
    <name evidence="2" type="ORF">TbgDal_IV1470</name>
</gene>
<protein>
    <submittedName>
        <fullName evidence="2">Uncharacterized protein</fullName>
    </submittedName>
</protein>
<accession>C9ZM17</accession>
<reference evidence="3" key="1">
    <citation type="journal article" date="2010" name="PLoS Negl. Trop. Dis.">
        <title>The genome sequence of Trypanosoma brucei gambiense, causative agent of chronic human african trypanosomiasis.</title>
        <authorList>
            <person name="Jackson A.P."/>
            <person name="Sanders M."/>
            <person name="Berry A."/>
            <person name="McQuillan J."/>
            <person name="Aslett M.A."/>
            <person name="Quail M.A."/>
            <person name="Chukualim B."/>
            <person name="Capewell P."/>
            <person name="MacLeod A."/>
            <person name="Melville S.E."/>
            <person name="Gibson W."/>
            <person name="Barry J.D."/>
            <person name="Berriman M."/>
            <person name="Hertz-Fowler C."/>
        </authorList>
    </citation>
    <scope>NUCLEOTIDE SEQUENCE [LARGE SCALE GENOMIC DNA]</scope>
    <source>
        <strain evidence="3">MHOM/CI/86/DAL972</strain>
    </source>
</reference>
<evidence type="ECO:0000256" key="1">
    <source>
        <dbReference type="SAM" id="Phobius"/>
    </source>
</evidence>
<keyword evidence="1" id="KW-1133">Transmembrane helix</keyword>
<evidence type="ECO:0000313" key="2">
    <source>
        <dbReference type="EMBL" id="CBH10442.1"/>
    </source>
</evidence>
<organism evidence="2 3">
    <name type="scientific">Trypanosoma brucei gambiense (strain MHOM/CI/86/DAL972)</name>
    <dbReference type="NCBI Taxonomy" id="679716"/>
    <lineage>
        <taxon>Eukaryota</taxon>
        <taxon>Discoba</taxon>
        <taxon>Euglenozoa</taxon>
        <taxon>Kinetoplastea</taxon>
        <taxon>Metakinetoplastina</taxon>
        <taxon>Trypanosomatida</taxon>
        <taxon>Trypanosomatidae</taxon>
        <taxon>Trypanosoma</taxon>
    </lineage>
</organism>
<dbReference type="GeneID" id="23859553"/>
<keyword evidence="1" id="KW-0472">Membrane</keyword>
<dbReference type="KEGG" id="tbg:TbgDal_IV1470"/>
<proteinExistence type="predicted"/>